<dbReference type="PROSITE" id="PS00622">
    <property type="entry name" value="HTH_LUXR_1"/>
    <property type="match status" value="1"/>
</dbReference>
<name>A0A8J3NUK3_9ACTN</name>
<accession>A0A8J3NUK3</accession>
<dbReference type="GO" id="GO:0005737">
    <property type="term" value="C:cytoplasm"/>
    <property type="evidence" value="ECO:0007669"/>
    <property type="project" value="TreeGrafter"/>
</dbReference>
<dbReference type="Pfam" id="PF13191">
    <property type="entry name" value="AAA_16"/>
    <property type="match status" value="1"/>
</dbReference>
<evidence type="ECO:0000256" key="2">
    <source>
        <dbReference type="ARBA" id="ARBA00022840"/>
    </source>
</evidence>
<dbReference type="SMART" id="SM00421">
    <property type="entry name" value="HTH_LUXR"/>
    <property type="match status" value="1"/>
</dbReference>
<dbReference type="InterPro" id="IPR016032">
    <property type="entry name" value="Sig_transdc_resp-reg_C-effctor"/>
</dbReference>
<dbReference type="EMBL" id="BONG01000052">
    <property type="protein sequence ID" value="GIF92891.1"/>
    <property type="molecule type" value="Genomic_DNA"/>
</dbReference>
<dbReference type="GO" id="GO:0004016">
    <property type="term" value="F:adenylate cyclase activity"/>
    <property type="evidence" value="ECO:0007669"/>
    <property type="project" value="TreeGrafter"/>
</dbReference>
<dbReference type="InterPro" id="IPR027417">
    <property type="entry name" value="P-loop_NTPase"/>
</dbReference>
<feature type="domain" description="HTH luxR-type" evidence="3">
    <location>
        <begin position="857"/>
        <end position="922"/>
    </location>
</feature>
<dbReference type="SUPFAM" id="SSF46894">
    <property type="entry name" value="C-terminal effector domain of the bipartite response regulators"/>
    <property type="match status" value="1"/>
</dbReference>
<keyword evidence="5" id="KW-1185">Reference proteome</keyword>
<protein>
    <submittedName>
        <fullName evidence="4">SARP family transcriptional regulator</fullName>
    </submittedName>
</protein>
<evidence type="ECO:0000313" key="5">
    <source>
        <dbReference type="Proteomes" id="UP000619293"/>
    </source>
</evidence>
<dbReference type="AlphaFoldDB" id="A0A8J3NUK3"/>
<dbReference type="Proteomes" id="UP000619293">
    <property type="component" value="Unassembled WGS sequence"/>
</dbReference>
<evidence type="ECO:0000259" key="3">
    <source>
        <dbReference type="PROSITE" id="PS50043"/>
    </source>
</evidence>
<proteinExistence type="predicted"/>
<dbReference type="GO" id="GO:0006355">
    <property type="term" value="P:regulation of DNA-templated transcription"/>
    <property type="evidence" value="ECO:0007669"/>
    <property type="project" value="InterPro"/>
</dbReference>
<dbReference type="RefSeq" id="WP_191841368.1">
    <property type="nucleotide sequence ID" value="NZ_BONG01000052.1"/>
</dbReference>
<dbReference type="GO" id="GO:0005524">
    <property type="term" value="F:ATP binding"/>
    <property type="evidence" value="ECO:0007669"/>
    <property type="project" value="UniProtKB-KW"/>
</dbReference>
<sequence length="925" mass="98908">MFGRDLEAAQLREVVAKLAGGHGGVAWLEGEPGIGKSALVDAMTRDAQAVGCRVLRASGDELMRAFPLRMMADALDVNTASADPVRQQIAGLLRGEPVQAGTLDPVLAAGERMLALVDRLCAEQPLLLVLEDVHWADEPSLLLCHRLSRAVDQIPLLLVLTSRPVAARTTAARMRTLVRERPGAHLDLEPLTAADTAALATRLAGGLPGPRLRAELARAGGNPLYLREMIEALVRDKALEGNGPVRELRADVTTTAPSLVAAITRRLDSLSEPTVHALRLAALLRREFDAGHWSEVSGRPMTELVAATEEAVAAGVLAAAGERLTFRHDVIRQVLADQLPVAVRHGLHRHAARALAQLGAGVDEVSPHLLATSGPVDGWALTWLAGLPEAMLYAAPDVAVELLVRATAPPVPTDELHDTLSTRLALALFWLGRDEQACQVAEQVLHRTADPARETRLRILAIRAAGRMRRFEHALALTRSAAQLPPQWQARLQAWRAMILAFVDRLDEAAAEASAALDSALACGDSLAIGYAHNTLAYLAPAADQLCHIDAAIAALGDDVEATDLKMLLTGNRLHRLLANGRRDELEASLAEALVRAEQVGSIRAGIMFAQAAGACYAYGRWDDAVMYADRPDQELLATPALSYLHAIVALIAMHRDDHPTADARLHGAGFLDPAAQARWLGAFGVVAEAVAMHAETGGDLTGGLAVRASYLDLPPGPARASRSDEAILLVRAALALGDRSTADAAAAAVEADPDPAPDRLLAIRCCRAMLAGDPAELLAAAGEYEHWGWLPRRAFALEEAAVLLAGRGDQAGARAAFTEALGTWLELGATWETRRAEARLRPFGIRRGPRTVRRRPAHGWDALTPSERHVARLVAKGLSNPDIAAELFVSRNTVQTHVSRVLSKLQMRSRIELIQQAADGDRAG</sequence>
<dbReference type="InterPro" id="IPR041664">
    <property type="entry name" value="AAA_16"/>
</dbReference>
<dbReference type="InterPro" id="IPR036388">
    <property type="entry name" value="WH-like_DNA-bd_sf"/>
</dbReference>
<evidence type="ECO:0000313" key="4">
    <source>
        <dbReference type="EMBL" id="GIF92891.1"/>
    </source>
</evidence>
<reference evidence="4 5" key="1">
    <citation type="submission" date="2021-01" db="EMBL/GenBank/DDBJ databases">
        <title>Whole genome shotgun sequence of Catellatospora chokoriensis NBRC 107358.</title>
        <authorList>
            <person name="Komaki H."/>
            <person name="Tamura T."/>
        </authorList>
    </citation>
    <scope>NUCLEOTIDE SEQUENCE [LARGE SCALE GENOMIC DNA]</scope>
    <source>
        <strain evidence="4 5">NBRC 107358</strain>
    </source>
</reference>
<keyword evidence="1" id="KW-0547">Nucleotide-binding</keyword>
<keyword evidence="2" id="KW-0067">ATP-binding</keyword>
<evidence type="ECO:0000256" key="1">
    <source>
        <dbReference type="ARBA" id="ARBA00022741"/>
    </source>
</evidence>
<dbReference type="SUPFAM" id="SSF52540">
    <property type="entry name" value="P-loop containing nucleoside triphosphate hydrolases"/>
    <property type="match status" value="1"/>
</dbReference>
<dbReference type="CDD" id="cd06170">
    <property type="entry name" value="LuxR_C_like"/>
    <property type="match status" value="1"/>
</dbReference>
<dbReference type="GO" id="GO:0003677">
    <property type="term" value="F:DNA binding"/>
    <property type="evidence" value="ECO:0007669"/>
    <property type="project" value="InterPro"/>
</dbReference>
<dbReference type="PROSITE" id="PS50043">
    <property type="entry name" value="HTH_LUXR_2"/>
    <property type="match status" value="1"/>
</dbReference>
<dbReference type="PANTHER" id="PTHR16305:SF35">
    <property type="entry name" value="TRANSCRIPTIONAL ACTIVATOR DOMAIN"/>
    <property type="match status" value="1"/>
</dbReference>
<dbReference type="Gene3D" id="1.10.10.10">
    <property type="entry name" value="Winged helix-like DNA-binding domain superfamily/Winged helix DNA-binding domain"/>
    <property type="match status" value="1"/>
</dbReference>
<dbReference type="PRINTS" id="PR00038">
    <property type="entry name" value="HTHLUXR"/>
</dbReference>
<dbReference type="PANTHER" id="PTHR16305">
    <property type="entry name" value="TESTICULAR SOLUBLE ADENYLYL CYCLASE"/>
    <property type="match status" value="1"/>
</dbReference>
<gene>
    <name evidence="4" type="ORF">Cch02nite_63350</name>
</gene>
<organism evidence="4 5">
    <name type="scientific">Catellatospora chokoriensis</name>
    <dbReference type="NCBI Taxonomy" id="310353"/>
    <lineage>
        <taxon>Bacteria</taxon>
        <taxon>Bacillati</taxon>
        <taxon>Actinomycetota</taxon>
        <taxon>Actinomycetes</taxon>
        <taxon>Micromonosporales</taxon>
        <taxon>Micromonosporaceae</taxon>
        <taxon>Catellatospora</taxon>
    </lineage>
</organism>
<dbReference type="InterPro" id="IPR000792">
    <property type="entry name" value="Tscrpt_reg_LuxR_C"/>
</dbReference>
<comment type="caution">
    <text evidence="4">The sequence shown here is derived from an EMBL/GenBank/DDBJ whole genome shotgun (WGS) entry which is preliminary data.</text>
</comment>
<dbReference type="Pfam" id="PF00196">
    <property type="entry name" value="GerE"/>
    <property type="match status" value="1"/>
</dbReference>